<sequence length="94" mass="10381">QTCVVQNYVDIVVEDSGTELLQDACPNLNAYDVTSPPAYKPLEPFFQSEAFIGECVEHWEFLVADHEAGAVGRVNKVSIAQYFPSLDNINTNTS</sequence>
<dbReference type="EMBL" id="OB688495">
    <property type="protein sequence ID" value="CAD7237478.1"/>
    <property type="molecule type" value="Genomic_DNA"/>
</dbReference>
<name>A0A7R8WV90_9CRUS</name>
<dbReference type="AlphaFoldDB" id="A0A7R8WV90"/>
<protein>
    <submittedName>
        <fullName evidence="1">Uncharacterized protein</fullName>
    </submittedName>
</protein>
<evidence type="ECO:0000313" key="1">
    <source>
        <dbReference type="EMBL" id="CAD7237478.1"/>
    </source>
</evidence>
<organism evidence="1">
    <name type="scientific">Cyprideis torosa</name>
    <dbReference type="NCBI Taxonomy" id="163714"/>
    <lineage>
        <taxon>Eukaryota</taxon>
        <taxon>Metazoa</taxon>
        <taxon>Ecdysozoa</taxon>
        <taxon>Arthropoda</taxon>
        <taxon>Crustacea</taxon>
        <taxon>Oligostraca</taxon>
        <taxon>Ostracoda</taxon>
        <taxon>Podocopa</taxon>
        <taxon>Podocopida</taxon>
        <taxon>Cytherocopina</taxon>
        <taxon>Cytheroidea</taxon>
        <taxon>Cytherideidae</taxon>
        <taxon>Cyprideis</taxon>
    </lineage>
</organism>
<proteinExistence type="predicted"/>
<feature type="non-terminal residue" evidence="1">
    <location>
        <position position="1"/>
    </location>
</feature>
<reference evidence="1" key="1">
    <citation type="submission" date="2020-11" db="EMBL/GenBank/DDBJ databases">
        <authorList>
            <person name="Tran Van P."/>
        </authorList>
    </citation>
    <scope>NUCLEOTIDE SEQUENCE</scope>
</reference>
<accession>A0A7R8WV90</accession>
<gene>
    <name evidence="1" type="ORF">CTOB1V02_LOCUS15293</name>
</gene>